<gene>
    <name evidence="6" type="primary">NLP7</name>
</gene>
<evidence type="ECO:0000256" key="1">
    <source>
        <dbReference type="ARBA" id="ARBA00004613"/>
    </source>
</evidence>
<dbReference type="PANTHER" id="PTHR33657">
    <property type="entry name" value="DOMAIN PROTEIN, PUTATIVE (AFU_ORTHOLOGUE AFUA_5G00600)-RELATED"/>
    <property type="match status" value="1"/>
</dbReference>
<keyword evidence="4" id="KW-0843">Virulence</keyword>
<evidence type="ECO:0000256" key="2">
    <source>
        <dbReference type="ARBA" id="ARBA00009520"/>
    </source>
</evidence>
<reference evidence="6" key="1">
    <citation type="journal article" date="2012" name="Mol. Plant Microbe Interact.">
        <title>Nontoxic Nep1-like proteins of the downy mildew pathogen Hyaloperonospora arabidopsidis: repression of necrosis-inducing activity by a surface-exposed region.</title>
        <authorList>
            <person name="Cabral A."/>
            <person name="Oome S."/>
            <person name="Sander N."/>
            <person name="Kufner I."/>
            <person name="Nurnberger T."/>
            <person name="Van den Ackerveken G."/>
        </authorList>
    </citation>
    <scope>NUCLEOTIDE SEQUENCE</scope>
    <source>
        <strain evidence="6">Emoy2</strain>
    </source>
</reference>
<comment type="subcellular location">
    <subcellularLocation>
        <location evidence="1">Secreted</location>
    </subcellularLocation>
</comment>
<accession>H6W1C0</accession>
<dbReference type="VEuPathDB" id="FungiDB:HpaG806628"/>
<keyword evidence="3" id="KW-0964">Secreted</keyword>
<dbReference type="Pfam" id="PF05630">
    <property type="entry name" value="NPP1"/>
    <property type="match status" value="1"/>
</dbReference>
<evidence type="ECO:0000256" key="4">
    <source>
        <dbReference type="ARBA" id="ARBA00023026"/>
    </source>
</evidence>
<comment type="similarity">
    <text evidence="2">Belongs to the Necrosis inducing protein (NPP1) family.</text>
</comment>
<feature type="chain" id="PRO_5003608154" evidence="5">
    <location>
        <begin position="22"/>
        <end position="173"/>
    </location>
</feature>
<evidence type="ECO:0000256" key="5">
    <source>
        <dbReference type="SAM" id="SignalP"/>
    </source>
</evidence>
<organism evidence="6">
    <name type="scientific">Hyaloperonospora arabidopsidis</name>
    <name type="common">Peronospora arabidopsidis</name>
    <dbReference type="NCBI Taxonomy" id="272952"/>
    <lineage>
        <taxon>Eukaryota</taxon>
        <taxon>Sar</taxon>
        <taxon>Stramenopiles</taxon>
        <taxon>Oomycota</taxon>
        <taxon>Peronosporomycetes</taxon>
        <taxon>Peronosporales</taxon>
        <taxon>Peronosporaceae</taxon>
        <taxon>Hyaloperonospora</taxon>
    </lineage>
</organism>
<evidence type="ECO:0000256" key="3">
    <source>
        <dbReference type="ARBA" id="ARBA00022525"/>
    </source>
</evidence>
<name>H6W1C0_HYAAB</name>
<proteinExistence type="evidence at transcript level"/>
<sequence>MRIGKSLCTAFLAVSVPVSSPQECGISGINHDEVKAFSQLDPETEAEKAAVRFNPTIVITRGCYPYAMVNEVGQTSKVFKPLGSHNGHCKGSGHGSQVYARSTKHADKLAIAYAYYSPKAHPHQRVWIRHVWNIAVVRINNSEGLEKVVVVTTTNPFIGFVKKTTFEPYEMAG</sequence>
<dbReference type="InterPro" id="IPR008701">
    <property type="entry name" value="NPP1"/>
</dbReference>
<dbReference type="AlphaFoldDB" id="H6W1C0"/>
<feature type="signal peptide" evidence="5">
    <location>
        <begin position="1"/>
        <end position="21"/>
    </location>
</feature>
<dbReference type="PANTHER" id="PTHR33657:SF8">
    <property type="entry name" value="DOMAIN PROTEIN, PUTATIVE (AFU_ORTHOLOGUE AFUA_5G00600)-RELATED"/>
    <property type="match status" value="1"/>
</dbReference>
<dbReference type="GO" id="GO:0005576">
    <property type="term" value="C:extracellular region"/>
    <property type="evidence" value="ECO:0007669"/>
    <property type="project" value="UniProtKB-SubCell"/>
</dbReference>
<protein>
    <submittedName>
        <fullName evidence="6">Nep1-like protein</fullName>
    </submittedName>
</protein>
<keyword evidence="5" id="KW-0732">Signal</keyword>
<dbReference type="EMBL" id="JQ027041">
    <property type="protein sequence ID" value="AEZ06582.1"/>
    <property type="molecule type" value="mRNA"/>
</dbReference>
<evidence type="ECO:0000313" key="6">
    <source>
        <dbReference type="EMBL" id="AEZ06582.1"/>
    </source>
</evidence>